<dbReference type="EMBL" id="JACATZ010000001">
    <property type="protein sequence ID" value="NWJ45001.1"/>
    <property type="molecule type" value="Genomic_DNA"/>
</dbReference>
<accession>A0A8T7M0Q1</accession>
<dbReference type="EMBL" id="CP128399">
    <property type="protein sequence ID" value="WJW66882.1"/>
    <property type="molecule type" value="Genomic_DNA"/>
</dbReference>
<keyword evidence="4" id="KW-1185">Reference proteome</keyword>
<dbReference type="AlphaFoldDB" id="A0A8T7M0Q1"/>
<dbReference type="Proteomes" id="UP001431572">
    <property type="component" value="Chromosome 1"/>
</dbReference>
<sequence length="129" mass="14438">MTTVETCPNCKKPFNQDSTSSHAPILVCSNCGASLFKQSITANIISKPKIVLKAKNGGKGKPFIEIIVGYDWSQALKRFVNKYRLVDRHSNKYKEVISDGETDNVIHFCEEPLNEHQDRGTAKLKKSPD</sequence>
<evidence type="ECO:0000313" key="3">
    <source>
        <dbReference type="Proteomes" id="UP000521676"/>
    </source>
</evidence>
<dbReference type="RefSeq" id="WP_341468775.1">
    <property type="nucleotide sequence ID" value="NZ_CP128399.1"/>
</dbReference>
<organism evidence="1 3">
    <name type="scientific">Candidatus Chlorohelix allophototropha</name>
    <dbReference type="NCBI Taxonomy" id="3003348"/>
    <lineage>
        <taxon>Bacteria</taxon>
        <taxon>Bacillati</taxon>
        <taxon>Chloroflexota</taxon>
        <taxon>Chloroflexia</taxon>
        <taxon>Candidatus Chloroheliales</taxon>
        <taxon>Candidatus Chloroheliaceae</taxon>
        <taxon>Candidatus Chlorohelix</taxon>
    </lineage>
</organism>
<reference evidence="2" key="2">
    <citation type="journal article" date="2024" name="Nature">
        <title>Anoxygenic phototroph of the Chloroflexota uses a type I reaction centre.</title>
        <authorList>
            <person name="Tsuji J.M."/>
            <person name="Shaw N.A."/>
            <person name="Nagashima S."/>
            <person name="Venkiteswaran J.J."/>
            <person name="Schiff S.L."/>
            <person name="Watanabe T."/>
            <person name="Fukui M."/>
            <person name="Hanada S."/>
            <person name="Tank M."/>
            <person name="Neufeld J.D."/>
        </authorList>
    </citation>
    <scope>NUCLEOTIDE SEQUENCE</scope>
    <source>
        <strain evidence="2">L227-S17</strain>
    </source>
</reference>
<evidence type="ECO:0000313" key="1">
    <source>
        <dbReference type="EMBL" id="NWJ45001.1"/>
    </source>
</evidence>
<name>A0A8T7M0Q1_9CHLR</name>
<evidence type="ECO:0000313" key="2">
    <source>
        <dbReference type="EMBL" id="WJW66882.1"/>
    </source>
</evidence>
<proteinExistence type="predicted"/>
<dbReference type="Proteomes" id="UP000521676">
    <property type="component" value="Unassembled WGS sequence"/>
</dbReference>
<gene>
    <name evidence="1" type="ORF">HXX08_03895</name>
    <name evidence="2" type="ORF">OZ401_000127</name>
</gene>
<protein>
    <submittedName>
        <fullName evidence="1">Uncharacterized protein</fullName>
    </submittedName>
</protein>
<evidence type="ECO:0000313" key="4">
    <source>
        <dbReference type="Proteomes" id="UP001431572"/>
    </source>
</evidence>
<reference evidence="1 3" key="1">
    <citation type="submission" date="2020-06" db="EMBL/GenBank/DDBJ databases">
        <title>Anoxygenic phototrophic Chloroflexota member uses a Type I reaction center.</title>
        <authorList>
            <person name="Tsuji J.M."/>
            <person name="Shaw N.A."/>
            <person name="Nagashima S."/>
            <person name="Venkiteswaran J."/>
            <person name="Schiff S.L."/>
            <person name="Hanada S."/>
            <person name="Tank M."/>
            <person name="Neufeld J.D."/>
        </authorList>
    </citation>
    <scope>NUCLEOTIDE SEQUENCE [LARGE SCALE GENOMIC DNA]</scope>
    <source>
        <strain evidence="1">L227-S17</strain>
    </source>
</reference>